<dbReference type="AlphaFoldDB" id="A0A9D4NBV3"/>
<keyword evidence="3" id="KW-1185">Reference proteome</keyword>
<reference evidence="2" key="2">
    <citation type="submission" date="2020-11" db="EMBL/GenBank/DDBJ databases">
        <authorList>
            <person name="McCartney M.A."/>
            <person name="Auch B."/>
            <person name="Kono T."/>
            <person name="Mallez S."/>
            <person name="Becker A."/>
            <person name="Gohl D.M."/>
            <person name="Silverstein K.A.T."/>
            <person name="Koren S."/>
            <person name="Bechman K.B."/>
            <person name="Herman A."/>
            <person name="Abrahante J.E."/>
            <person name="Garbe J."/>
        </authorList>
    </citation>
    <scope>NUCLEOTIDE SEQUENCE</scope>
    <source>
        <strain evidence="2">Duluth1</strain>
        <tissue evidence="2">Whole animal</tissue>
    </source>
</reference>
<dbReference type="Proteomes" id="UP000828390">
    <property type="component" value="Unassembled WGS sequence"/>
</dbReference>
<evidence type="ECO:0000313" key="3">
    <source>
        <dbReference type="Proteomes" id="UP000828390"/>
    </source>
</evidence>
<evidence type="ECO:0000313" key="2">
    <source>
        <dbReference type="EMBL" id="KAH3891550.1"/>
    </source>
</evidence>
<accession>A0A9D4NBV3</accession>
<feature type="region of interest" description="Disordered" evidence="1">
    <location>
        <begin position="30"/>
        <end position="68"/>
    </location>
</feature>
<protein>
    <submittedName>
        <fullName evidence="2">Uncharacterized protein</fullName>
    </submittedName>
</protein>
<gene>
    <name evidence="2" type="ORF">DPMN_015654</name>
</gene>
<dbReference type="EMBL" id="JAIWYP010000001">
    <property type="protein sequence ID" value="KAH3891550.1"/>
    <property type="molecule type" value="Genomic_DNA"/>
</dbReference>
<organism evidence="2 3">
    <name type="scientific">Dreissena polymorpha</name>
    <name type="common">Zebra mussel</name>
    <name type="synonym">Mytilus polymorpha</name>
    <dbReference type="NCBI Taxonomy" id="45954"/>
    <lineage>
        <taxon>Eukaryota</taxon>
        <taxon>Metazoa</taxon>
        <taxon>Spiralia</taxon>
        <taxon>Lophotrochozoa</taxon>
        <taxon>Mollusca</taxon>
        <taxon>Bivalvia</taxon>
        <taxon>Autobranchia</taxon>
        <taxon>Heteroconchia</taxon>
        <taxon>Euheterodonta</taxon>
        <taxon>Imparidentia</taxon>
        <taxon>Neoheterodontei</taxon>
        <taxon>Myida</taxon>
        <taxon>Dreissenoidea</taxon>
        <taxon>Dreissenidae</taxon>
        <taxon>Dreissena</taxon>
    </lineage>
</organism>
<reference evidence="2" key="1">
    <citation type="journal article" date="2019" name="bioRxiv">
        <title>The Genome of the Zebra Mussel, Dreissena polymorpha: A Resource for Invasive Species Research.</title>
        <authorList>
            <person name="McCartney M.A."/>
            <person name="Auch B."/>
            <person name="Kono T."/>
            <person name="Mallez S."/>
            <person name="Zhang Y."/>
            <person name="Obille A."/>
            <person name="Becker A."/>
            <person name="Abrahante J.E."/>
            <person name="Garbe J."/>
            <person name="Badalamenti J.P."/>
            <person name="Herman A."/>
            <person name="Mangelson H."/>
            <person name="Liachko I."/>
            <person name="Sullivan S."/>
            <person name="Sone E.D."/>
            <person name="Koren S."/>
            <person name="Silverstein K.A.T."/>
            <person name="Beckman K.B."/>
            <person name="Gohl D.M."/>
        </authorList>
    </citation>
    <scope>NUCLEOTIDE SEQUENCE</scope>
    <source>
        <strain evidence="2">Duluth1</strain>
        <tissue evidence="2">Whole animal</tissue>
    </source>
</reference>
<feature type="compositionally biased region" description="Basic and acidic residues" evidence="1">
    <location>
        <begin position="49"/>
        <end position="68"/>
    </location>
</feature>
<sequence>MAQIGETHFLALLIAQIFINFLKKSHLNENPVTAGFPLPIRSTRSSPTKRLESDEKRSKDAKKWKLGD</sequence>
<comment type="caution">
    <text evidence="2">The sequence shown here is derived from an EMBL/GenBank/DDBJ whole genome shotgun (WGS) entry which is preliminary data.</text>
</comment>
<proteinExistence type="predicted"/>
<evidence type="ECO:0000256" key="1">
    <source>
        <dbReference type="SAM" id="MobiDB-lite"/>
    </source>
</evidence>
<name>A0A9D4NBV3_DREPO</name>